<feature type="compositionally biased region" description="Low complexity" evidence="8">
    <location>
        <begin position="285"/>
        <end position="297"/>
    </location>
</feature>
<dbReference type="AlphaFoldDB" id="A0AA38W1I0"/>
<keyword evidence="1" id="KW-0479">Metal-binding</keyword>
<dbReference type="PROSITE" id="PS50178">
    <property type="entry name" value="ZF_FYVE"/>
    <property type="match status" value="1"/>
</dbReference>
<keyword evidence="4" id="KW-0862">Zinc</keyword>
<keyword evidence="2" id="KW-0677">Repeat</keyword>
<evidence type="ECO:0000259" key="9">
    <source>
        <dbReference type="PROSITE" id="PS50178"/>
    </source>
</evidence>
<feature type="compositionally biased region" description="Basic and acidic residues" evidence="8">
    <location>
        <begin position="305"/>
        <end position="316"/>
    </location>
</feature>
<dbReference type="GO" id="GO:0008270">
    <property type="term" value="F:zinc ion binding"/>
    <property type="evidence" value="ECO:0007669"/>
    <property type="project" value="UniProtKB-KW"/>
</dbReference>
<evidence type="ECO:0000256" key="8">
    <source>
        <dbReference type="SAM" id="MobiDB-lite"/>
    </source>
</evidence>
<dbReference type="EMBL" id="JARYMX010000007">
    <property type="protein sequence ID" value="KAJ9542882.1"/>
    <property type="molecule type" value="Genomic_DNA"/>
</dbReference>
<dbReference type="Gene3D" id="3.30.40.10">
    <property type="entry name" value="Zinc/RING finger domain, C3HC4 (zinc finger)"/>
    <property type="match status" value="1"/>
</dbReference>
<keyword evidence="7" id="KW-0175">Coiled coil</keyword>
<dbReference type="SUPFAM" id="SSF50985">
    <property type="entry name" value="RCC1/BLIP-II"/>
    <property type="match status" value="1"/>
</dbReference>
<dbReference type="InterPro" id="IPR013083">
    <property type="entry name" value="Znf_RING/FYVE/PHD"/>
</dbReference>
<evidence type="ECO:0000256" key="7">
    <source>
        <dbReference type="SAM" id="Coils"/>
    </source>
</evidence>
<dbReference type="InterPro" id="IPR000408">
    <property type="entry name" value="Reg_chr_condens"/>
</dbReference>
<dbReference type="PRINTS" id="PR00633">
    <property type="entry name" value="RCCNDNSATION"/>
</dbReference>
<feature type="repeat" description="RCC1" evidence="6">
    <location>
        <begin position="109"/>
        <end position="160"/>
    </location>
</feature>
<feature type="region of interest" description="Disordered" evidence="8">
    <location>
        <begin position="391"/>
        <end position="420"/>
    </location>
</feature>
<dbReference type="InterPro" id="IPR051210">
    <property type="entry name" value="Ub_ligase/GEF_domain"/>
</dbReference>
<dbReference type="PROSITE" id="PS50012">
    <property type="entry name" value="RCC1_3"/>
    <property type="match status" value="3"/>
</dbReference>
<evidence type="ECO:0000256" key="5">
    <source>
        <dbReference type="PROSITE-ProRule" id="PRU00091"/>
    </source>
</evidence>
<dbReference type="InterPro" id="IPR011011">
    <property type="entry name" value="Znf_FYVE_PHD"/>
</dbReference>
<dbReference type="SMART" id="SM00064">
    <property type="entry name" value="FYVE"/>
    <property type="match status" value="1"/>
</dbReference>
<dbReference type="Pfam" id="PF13713">
    <property type="entry name" value="BRX_N"/>
    <property type="match status" value="1"/>
</dbReference>
<feature type="region of interest" description="Disordered" evidence="8">
    <location>
        <begin position="508"/>
        <end position="570"/>
    </location>
</feature>
<dbReference type="FunFam" id="2.130.10.30:FF:000031">
    <property type="entry name" value="PH, RCC1 and FYVE domains-containing protein 1"/>
    <property type="match status" value="1"/>
</dbReference>
<dbReference type="PANTHER" id="PTHR22870">
    <property type="entry name" value="REGULATOR OF CHROMOSOME CONDENSATION"/>
    <property type="match status" value="1"/>
</dbReference>
<name>A0AA38W1I0_9ASTR</name>
<evidence type="ECO:0000313" key="10">
    <source>
        <dbReference type="EMBL" id="KAJ9542882.1"/>
    </source>
</evidence>
<accession>A0AA38W1I0</accession>
<dbReference type="SUPFAM" id="SSF57903">
    <property type="entry name" value="FYVE/PHD zinc finger"/>
    <property type="match status" value="1"/>
</dbReference>
<feature type="compositionally biased region" description="Low complexity" evidence="8">
    <location>
        <begin position="391"/>
        <end position="400"/>
    </location>
</feature>
<dbReference type="InterPro" id="IPR017455">
    <property type="entry name" value="Znf_FYVE-rel"/>
</dbReference>
<evidence type="ECO:0000313" key="11">
    <source>
        <dbReference type="Proteomes" id="UP001172457"/>
    </source>
</evidence>
<protein>
    <recommendedName>
        <fullName evidence="9">FYVE-type domain-containing protein</fullName>
    </recommendedName>
</protein>
<evidence type="ECO:0000256" key="2">
    <source>
        <dbReference type="ARBA" id="ARBA00022737"/>
    </source>
</evidence>
<keyword evidence="3 5" id="KW-0863">Zinc-finger</keyword>
<dbReference type="Pfam" id="PF00415">
    <property type="entry name" value="RCC1"/>
    <property type="match status" value="3"/>
</dbReference>
<dbReference type="PANTHER" id="PTHR22870:SF437">
    <property type="entry name" value="REGULATOR OF CHROMOSOME CONDENSATION (RCC1) FAMILY WITH FYVE ZINC FINGER DOMAIN-CONTAINING PROTEIN"/>
    <property type="match status" value="1"/>
</dbReference>
<keyword evidence="11" id="KW-1185">Reference proteome</keyword>
<feature type="repeat" description="RCC1" evidence="6">
    <location>
        <begin position="57"/>
        <end position="108"/>
    </location>
</feature>
<evidence type="ECO:0000256" key="6">
    <source>
        <dbReference type="PROSITE-ProRule" id="PRU00235"/>
    </source>
</evidence>
<dbReference type="CDD" id="cd00065">
    <property type="entry name" value="FYVE_like_SF"/>
    <property type="match status" value="1"/>
</dbReference>
<dbReference type="InterPro" id="IPR013591">
    <property type="entry name" value="Brevis_radix_dom"/>
</dbReference>
<feature type="compositionally biased region" description="Polar residues" evidence="8">
    <location>
        <begin position="544"/>
        <end position="570"/>
    </location>
</feature>
<feature type="repeat" description="RCC1" evidence="6">
    <location>
        <begin position="161"/>
        <end position="212"/>
    </location>
</feature>
<dbReference type="InterPro" id="IPR009091">
    <property type="entry name" value="RCC1/BLIP-II"/>
</dbReference>
<feature type="domain" description="FYVE-type" evidence="9">
    <location>
        <begin position="217"/>
        <end position="279"/>
    </location>
</feature>
<feature type="compositionally biased region" description="Polar residues" evidence="8">
    <location>
        <begin position="509"/>
        <end position="522"/>
    </location>
</feature>
<gene>
    <name evidence="10" type="ORF">OSB04_029388</name>
</gene>
<evidence type="ECO:0000256" key="1">
    <source>
        <dbReference type="ARBA" id="ARBA00022723"/>
    </source>
</evidence>
<feature type="coiled-coil region" evidence="7">
    <location>
        <begin position="423"/>
        <end position="499"/>
    </location>
</feature>
<comment type="caution">
    <text evidence="10">The sequence shown here is derived from an EMBL/GenBank/DDBJ whole genome shotgun (WGS) entry which is preliminary data.</text>
</comment>
<dbReference type="Pfam" id="PF01363">
    <property type="entry name" value="FYVE"/>
    <property type="match status" value="1"/>
</dbReference>
<dbReference type="Pfam" id="PF08381">
    <property type="entry name" value="BRX"/>
    <property type="match status" value="1"/>
</dbReference>
<dbReference type="InterPro" id="IPR000306">
    <property type="entry name" value="Znf_FYVE"/>
</dbReference>
<reference evidence="10" key="1">
    <citation type="submission" date="2023-03" db="EMBL/GenBank/DDBJ databases">
        <title>Chromosome-scale reference genome and RAD-based genetic map of yellow starthistle (Centaurea solstitialis) reveal putative structural variation and QTLs associated with invader traits.</title>
        <authorList>
            <person name="Reatini B."/>
            <person name="Cang F.A."/>
            <person name="Jiang Q."/>
            <person name="Mckibben M.T.W."/>
            <person name="Barker M.S."/>
            <person name="Rieseberg L.H."/>
            <person name="Dlugosch K.M."/>
        </authorList>
    </citation>
    <scope>NUCLEOTIDE SEQUENCE</scope>
    <source>
        <strain evidence="10">CAN-66</strain>
        <tissue evidence="10">Leaf</tissue>
    </source>
</reference>
<feature type="region of interest" description="Disordered" evidence="8">
    <location>
        <begin position="285"/>
        <end position="351"/>
    </location>
</feature>
<evidence type="ECO:0000256" key="4">
    <source>
        <dbReference type="ARBA" id="ARBA00022833"/>
    </source>
</evidence>
<dbReference type="Gene3D" id="2.130.10.30">
    <property type="entry name" value="Regulator of chromosome condensation 1/beta-lactamase-inhibitor protein II"/>
    <property type="match status" value="1"/>
</dbReference>
<proteinExistence type="predicted"/>
<sequence length="699" mass="76641">MEHLVFWAMEIGKVFPSLGKSNLSRDFELLDRLWCLAYAAVVEVMVGNSSSSNCSSGKLFTWGDGDKGRLGHGDKETKLVPTCVAALVDPNFCQVACGHSMTVALTTSGHVYTMGSHVYGQLGNPQADGKLPTRVEGKLSKSFVEEIACGAYHVAVLTSRTEVYTWGKGANGRLGHGDVDDRNSPTVVEALKDKQVKSIACGTNFTAAICLHKWVSGTDQSMCSGCRLPFNFKRKRHNCYNCGLVFCHSCSSKKSLRASMALNPNKPYRVCDNCVNKLKKSIDADASSQSSVSRRGSLNQGLNEVNDKDEKLDPSFRPRLARFSSMESLKPVENRTSKRNKKLEFNSSRVSPIPNGSSQWGALNLSKSLNPVFESSKKFFSASVPGSRIVSRATSPISRRPSPPRSTTPIPTLGGLSSPKIVMDDAKRTNDSISQEVVNLRAQVESLTRKAQLQEIELERTSKQLKEAMAIAGEESSKCKAAKEVIKSLTAQLKDMAERLPVGAARNIKSPSFTSFGPNLASSDILPNDRPNGQLVQPYEESDSNGSNSQLKPNAVTNRSSGHNKPKQWQETVAEAEMVRLRVTTNGSSRTSLAFISPSHPYPEEPKISNESASEGVIIDGRGMFGQNLAFCIKLPSKSLLNKSLSISISHYETVIRKRFSEKQAEQWWAENRSRVYEQYNVRMIDKSNVGIGNEDLAH</sequence>
<dbReference type="InterPro" id="IPR027988">
    <property type="entry name" value="BRX_N"/>
</dbReference>
<organism evidence="10 11">
    <name type="scientific">Centaurea solstitialis</name>
    <name type="common">yellow star-thistle</name>
    <dbReference type="NCBI Taxonomy" id="347529"/>
    <lineage>
        <taxon>Eukaryota</taxon>
        <taxon>Viridiplantae</taxon>
        <taxon>Streptophyta</taxon>
        <taxon>Embryophyta</taxon>
        <taxon>Tracheophyta</taxon>
        <taxon>Spermatophyta</taxon>
        <taxon>Magnoliopsida</taxon>
        <taxon>eudicotyledons</taxon>
        <taxon>Gunneridae</taxon>
        <taxon>Pentapetalae</taxon>
        <taxon>asterids</taxon>
        <taxon>campanulids</taxon>
        <taxon>Asterales</taxon>
        <taxon>Asteraceae</taxon>
        <taxon>Carduoideae</taxon>
        <taxon>Cardueae</taxon>
        <taxon>Centaureinae</taxon>
        <taxon>Centaurea</taxon>
    </lineage>
</organism>
<dbReference type="Proteomes" id="UP001172457">
    <property type="component" value="Chromosome 7"/>
</dbReference>
<evidence type="ECO:0000256" key="3">
    <source>
        <dbReference type="ARBA" id="ARBA00022771"/>
    </source>
</evidence>